<dbReference type="InterPro" id="IPR012373">
    <property type="entry name" value="Ferrdict_sens_TM"/>
</dbReference>
<dbReference type="PANTHER" id="PTHR30273:SF2">
    <property type="entry name" value="PROTEIN FECR"/>
    <property type="match status" value="1"/>
</dbReference>
<feature type="transmembrane region" description="Helical" evidence="1">
    <location>
        <begin position="103"/>
        <end position="122"/>
    </location>
</feature>
<keyword evidence="1" id="KW-0812">Transmembrane</keyword>
<dbReference type="PANTHER" id="PTHR30273">
    <property type="entry name" value="PERIPLASMIC SIGNAL SENSOR AND SIGMA FACTOR ACTIVATOR FECR-RELATED"/>
    <property type="match status" value="1"/>
</dbReference>
<dbReference type="EMBL" id="JBEXAC010000002">
    <property type="protein sequence ID" value="MET6999751.1"/>
    <property type="molecule type" value="Genomic_DNA"/>
</dbReference>
<dbReference type="RefSeq" id="WP_354662313.1">
    <property type="nucleotide sequence ID" value="NZ_JBEXAC010000002.1"/>
</dbReference>
<keyword evidence="5" id="KW-1185">Reference proteome</keyword>
<evidence type="ECO:0000259" key="3">
    <source>
        <dbReference type="Pfam" id="PF16344"/>
    </source>
</evidence>
<dbReference type="Proteomes" id="UP001549749">
    <property type="component" value="Unassembled WGS sequence"/>
</dbReference>
<dbReference type="Gene3D" id="3.55.50.30">
    <property type="match status" value="1"/>
</dbReference>
<dbReference type="Pfam" id="PF16344">
    <property type="entry name" value="FecR_C"/>
    <property type="match status" value="1"/>
</dbReference>
<organism evidence="4 5">
    <name type="scientific">Chitinophaga defluvii</name>
    <dbReference type="NCBI Taxonomy" id="3163343"/>
    <lineage>
        <taxon>Bacteria</taxon>
        <taxon>Pseudomonadati</taxon>
        <taxon>Bacteroidota</taxon>
        <taxon>Chitinophagia</taxon>
        <taxon>Chitinophagales</taxon>
        <taxon>Chitinophagaceae</taxon>
        <taxon>Chitinophaga</taxon>
    </lineage>
</organism>
<evidence type="ECO:0000259" key="2">
    <source>
        <dbReference type="Pfam" id="PF04773"/>
    </source>
</evidence>
<comment type="caution">
    <text evidence="4">The sequence shown here is derived from an EMBL/GenBank/DDBJ whole genome shotgun (WGS) entry which is preliminary data.</text>
</comment>
<gene>
    <name evidence="4" type="ORF">ABR189_20345</name>
</gene>
<sequence length="356" mass="40528">MAYEHYQPEDFLTDESFLHYCLGNNEQDVQFWENWIKDNPAATEKVLAAKKMFASIVEQVGNQEKYKGELSAFKALFNAHTQGISHVVPIYKPAGKKFFLRPLMRYAAAVALIIIVSGIWFFSGSPRQDKVVVSQQQDAGSVGNKSTITLPDGTIVTFNANSQVKMAAGYNKKNRTIILDGEAFFDVAKNEDIPFTVKCGDVITTALGTSFMVRYYQHESEIKVSLVTGKVKVQCAPRQPGQQVDIVYLDPGQQIMVSKKAANELIRKKDFKIEDAIMWQHDELTFRDARFDEIVMKLEDWYGVKIEVKNMPAVSKHFTGEFKNKSLKNILEALSFIHKFEYRLIDQNVQIIFPEK</sequence>
<keyword evidence="1" id="KW-0472">Membrane</keyword>
<dbReference type="Gene3D" id="2.60.120.1440">
    <property type="match status" value="1"/>
</dbReference>
<dbReference type="Pfam" id="PF04773">
    <property type="entry name" value="FecR"/>
    <property type="match status" value="1"/>
</dbReference>
<evidence type="ECO:0000313" key="4">
    <source>
        <dbReference type="EMBL" id="MET6999751.1"/>
    </source>
</evidence>
<evidence type="ECO:0000313" key="5">
    <source>
        <dbReference type="Proteomes" id="UP001549749"/>
    </source>
</evidence>
<name>A0ABV2T9P6_9BACT</name>
<evidence type="ECO:0000256" key="1">
    <source>
        <dbReference type="SAM" id="Phobius"/>
    </source>
</evidence>
<dbReference type="InterPro" id="IPR006860">
    <property type="entry name" value="FecR"/>
</dbReference>
<feature type="domain" description="Protein FecR C-terminal" evidence="3">
    <location>
        <begin position="284"/>
        <end position="350"/>
    </location>
</feature>
<reference evidence="4 5" key="1">
    <citation type="submission" date="2024-06" db="EMBL/GenBank/DDBJ databases">
        <title>Chitinophaga defluvii sp. nov., isolated from municipal sewage.</title>
        <authorList>
            <person name="Zhang L."/>
        </authorList>
    </citation>
    <scope>NUCLEOTIDE SEQUENCE [LARGE SCALE GENOMIC DNA]</scope>
    <source>
        <strain evidence="4 5">H8</strain>
    </source>
</reference>
<feature type="domain" description="FecR protein" evidence="2">
    <location>
        <begin position="143"/>
        <end position="232"/>
    </location>
</feature>
<proteinExistence type="predicted"/>
<protein>
    <submittedName>
        <fullName evidence="4">FecR domain-containing protein</fullName>
    </submittedName>
</protein>
<dbReference type="PIRSF" id="PIRSF018266">
    <property type="entry name" value="FecR"/>
    <property type="match status" value="1"/>
</dbReference>
<dbReference type="InterPro" id="IPR032508">
    <property type="entry name" value="FecR_C"/>
</dbReference>
<accession>A0ABV2T9P6</accession>
<keyword evidence="1" id="KW-1133">Transmembrane helix</keyword>